<keyword evidence="8" id="KW-0547">Nucleotide-binding</keyword>
<evidence type="ECO:0000313" key="19">
    <source>
        <dbReference type="Proteomes" id="UP000732858"/>
    </source>
</evidence>
<accession>A0A949T5U3</accession>
<dbReference type="InterPro" id="IPR036097">
    <property type="entry name" value="HisK_dim/P_sf"/>
</dbReference>
<dbReference type="EC" id="2.7.13.3" evidence="3"/>
<dbReference type="SMART" id="SM00388">
    <property type="entry name" value="HisKA"/>
    <property type="match status" value="1"/>
</dbReference>
<dbReference type="SUPFAM" id="SSF55874">
    <property type="entry name" value="ATPase domain of HSP90 chaperone/DNA topoisomerase II/histidine kinase"/>
    <property type="match status" value="1"/>
</dbReference>
<dbReference type="PROSITE" id="PS50109">
    <property type="entry name" value="HIS_KIN"/>
    <property type="match status" value="1"/>
</dbReference>
<comment type="subcellular location">
    <subcellularLocation>
        <location evidence="2">Cell membrane</location>
        <topology evidence="2">Multi-pass membrane protein</topology>
    </subcellularLocation>
</comment>
<dbReference type="InterPro" id="IPR004358">
    <property type="entry name" value="Sig_transdc_His_kin-like_C"/>
</dbReference>
<comment type="caution">
    <text evidence="18">The sequence shown here is derived from an EMBL/GenBank/DDBJ whole genome shotgun (WGS) entry which is preliminary data.</text>
</comment>
<evidence type="ECO:0000259" key="16">
    <source>
        <dbReference type="PROSITE" id="PS50885"/>
    </source>
</evidence>
<evidence type="ECO:0000256" key="10">
    <source>
        <dbReference type="ARBA" id="ARBA00022840"/>
    </source>
</evidence>
<dbReference type="GO" id="GO:0000155">
    <property type="term" value="F:phosphorelay sensor kinase activity"/>
    <property type="evidence" value="ECO:0007669"/>
    <property type="project" value="InterPro"/>
</dbReference>
<dbReference type="Gene3D" id="3.30.565.10">
    <property type="entry name" value="Histidine kinase-like ATPase, C-terminal domain"/>
    <property type="match status" value="1"/>
</dbReference>
<dbReference type="AlphaFoldDB" id="A0A949T5U3"/>
<dbReference type="Pfam" id="PF00672">
    <property type="entry name" value="HAMP"/>
    <property type="match status" value="1"/>
</dbReference>
<dbReference type="Proteomes" id="UP001196379">
    <property type="component" value="Unassembled WGS sequence"/>
</dbReference>
<evidence type="ECO:0000256" key="1">
    <source>
        <dbReference type="ARBA" id="ARBA00000085"/>
    </source>
</evidence>
<dbReference type="GO" id="GO:0005886">
    <property type="term" value="C:plasma membrane"/>
    <property type="evidence" value="ECO:0007669"/>
    <property type="project" value="UniProtKB-SubCell"/>
</dbReference>
<feature type="transmembrane region" description="Helical" evidence="14">
    <location>
        <begin position="172"/>
        <end position="191"/>
    </location>
</feature>
<evidence type="ECO:0000256" key="8">
    <source>
        <dbReference type="ARBA" id="ARBA00022741"/>
    </source>
</evidence>
<keyword evidence="4" id="KW-1003">Cell membrane</keyword>
<keyword evidence="9 18" id="KW-0418">Kinase</keyword>
<dbReference type="InterPro" id="IPR050398">
    <property type="entry name" value="HssS/ArlS-like"/>
</dbReference>
<keyword evidence="11 14" id="KW-1133">Transmembrane helix</keyword>
<dbReference type="InterPro" id="IPR003660">
    <property type="entry name" value="HAMP_dom"/>
</dbReference>
<organism evidence="18 19">
    <name type="scientific">Ursidibacter maritimus</name>
    <dbReference type="NCBI Taxonomy" id="1331689"/>
    <lineage>
        <taxon>Bacteria</taxon>
        <taxon>Pseudomonadati</taxon>
        <taxon>Pseudomonadota</taxon>
        <taxon>Gammaproteobacteria</taxon>
        <taxon>Pasteurellales</taxon>
        <taxon>Pasteurellaceae</taxon>
        <taxon>Ursidibacter</taxon>
    </lineage>
</organism>
<evidence type="ECO:0000256" key="5">
    <source>
        <dbReference type="ARBA" id="ARBA00022553"/>
    </source>
</evidence>
<evidence type="ECO:0000256" key="2">
    <source>
        <dbReference type="ARBA" id="ARBA00004651"/>
    </source>
</evidence>
<dbReference type="InterPro" id="IPR003594">
    <property type="entry name" value="HATPase_dom"/>
</dbReference>
<dbReference type="InterPro" id="IPR038515">
    <property type="entry name" value="CpxA_peri_sf"/>
</dbReference>
<evidence type="ECO:0000256" key="13">
    <source>
        <dbReference type="ARBA" id="ARBA00023136"/>
    </source>
</evidence>
<dbReference type="InterPro" id="IPR058125">
    <property type="entry name" value="CpxA"/>
</dbReference>
<dbReference type="SUPFAM" id="SSF47384">
    <property type="entry name" value="Homodimeric domain of signal transducing histidine kinase"/>
    <property type="match status" value="1"/>
</dbReference>
<evidence type="ECO:0000256" key="9">
    <source>
        <dbReference type="ARBA" id="ARBA00022777"/>
    </source>
</evidence>
<dbReference type="InterPro" id="IPR036890">
    <property type="entry name" value="HATPase_C_sf"/>
</dbReference>
<evidence type="ECO:0000256" key="7">
    <source>
        <dbReference type="ARBA" id="ARBA00022692"/>
    </source>
</evidence>
<evidence type="ECO:0000256" key="14">
    <source>
        <dbReference type="SAM" id="Phobius"/>
    </source>
</evidence>
<reference evidence="18 20" key="1">
    <citation type="journal article" date="2021" name="Mol. Ecol.">
        <title>Polar bear-adapted Ursidibacter maritimus are remarkably conserved after generations in captivity.</title>
        <authorList>
            <person name="Espinosa-Gongora C."/>
            <person name="Hansen M.J."/>
            <person name="Bertelsen M.F."/>
            <person name="Bojesen A.M."/>
        </authorList>
    </citation>
    <scope>NUCLEOTIDE SEQUENCE</scope>
    <source>
        <strain evidence="18">Pb43105x</strain>
        <strain evidence="17 20">Pb43106</strain>
    </source>
</reference>
<dbReference type="Pfam" id="PF00512">
    <property type="entry name" value="HisKA"/>
    <property type="match status" value="1"/>
</dbReference>
<dbReference type="PANTHER" id="PTHR45528">
    <property type="entry name" value="SENSOR HISTIDINE KINASE CPXA"/>
    <property type="match status" value="1"/>
</dbReference>
<dbReference type="SMART" id="SM00387">
    <property type="entry name" value="HATPase_c"/>
    <property type="match status" value="1"/>
</dbReference>
<keyword evidence="18" id="KW-0378">Hydrolase</keyword>
<dbReference type="EMBL" id="JABUMC010000012">
    <property type="protein sequence ID" value="MBV6546935.1"/>
    <property type="molecule type" value="Genomic_DNA"/>
</dbReference>
<dbReference type="PRINTS" id="PR00344">
    <property type="entry name" value="BCTRLSENSOR"/>
</dbReference>
<dbReference type="Proteomes" id="UP000732858">
    <property type="component" value="Unassembled WGS sequence"/>
</dbReference>
<dbReference type="InterPro" id="IPR005467">
    <property type="entry name" value="His_kinase_dom"/>
</dbReference>
<dbReference type="Gene3D" id="3.30.450.210">
    <property type="entry name" value="Two-component sensor protein CpxA, periplasmic domain"/>
    <property type="match status" value="1"/>
</dbReference>
<evidence type="ECO:0000256" key="4">
    <source>
        <dbReference type="ARBA" id="ARBA00022475"/>
    </source>
</evidence>
<protein>
    <recommendedName>
        <fullName evidence="3">histidine kinase</fullName>
        <ecNumber evidence="3">2.7.13.3</ecNumber>
    </recommendedName>
</protein>
<keyword evidence="20" id="KW-1185">Reference proteome</keyword>
<evidence type="ECO:0000256" key="6">
    <source>
        <dbReference type="ARBA" id="ARBA00022679"/>
    </source>
</evidence>
<dbReference type="PANTHER" id="PTHR45528:SF1">
    <property type="entry name" value="SENSOR HISTIDINE KINASE CPXA"/>
    <property type="match status" value="1"/>
</dbReference>
<evidence type="ECO:0000256" key="3">
    <source>
        <dbReference type="ARBA" id="ARBA00012438"/>
    </source>
</evidence>
<comment type="catalytic activity">
    <reaction evidence="1">
        <text>ATP + protein L-histidine = ADP + protein N-phospho-L-histidine.</text>
        <dbReference type="EC" id="2.7.13.3"/>
    </reaction>
</comment>
<dbReference type="EMBL" id="JABULY010000001">
    <property type="protein sequence ID" value="MBV6531156.1"/>
    <property type="molecule type" value="Genomic_DNA"/>
</dbReference>
<evidence type="ECO:0000313" key="18">
    <source>
        <dbReference type="EMBL" id="MBV6546935.1"/>
    </source>
</evidence>
<evidence type="ECO:0000256" key="11">
    <source>
        <dbReference type="ARBA" id="ARBA00022989"/>
    </source>
</evidence>
<dbReference type="FunFam" id="3.30.565.10:FF:000011">
    <property type="entry name" value="Sensor histidine kinase CpxA"/>
    <property type="match status" value="1"/>
</dbReference>
<evidence type="ECO:0000313" key="17">
    <source>
        <dbReference type="EMBL" id="MBV6531156.1"/>
    </source>
</evidence>
<gene>
    <name evidence="18" type="primary">cpxA</name>
    <name evidence="17" type="ORF">HT657_03175</name>
    <name evidence="18" type="ORF">HT672_06510</name>
</gene>
<keyword evidence="13 14" id="KW-0472">Membrane</keyword>
<keyword evidence="12" id="KW-0902">Two-component regulatory system</keyword>
<sequence>MWKFSMVYLWNKFKALRNYLAYQIFAYFALMIVLVLSLALALPKFDARIFNPIEDKELHFFNQESQNTQLEYNLDEIFNRNLKVTTLHGFNVILFDQDTNTVVGVDKKHLNALRAFIFRANNPLEPLQRRFGIIEIHGPFLVSTGSQNYYQYFIDQVDPQMEVFNAIFDSPILILLILFAIFTPLLIGLSLRIAKPVKALRLSADAVATGNLTIDEKLETEGISELRQVGKSFNRMILSLQKLTSYQQRLLSDISHELKTPLTRMQLAVSLIRRRNGESNELTRIENEIQKLDTMIHDLLSLSRQQVNLHLRREIFPINKIWEDIFADAKFELEQHNLDFLVSLRVLHPERFYINGNVATLSSAVENVVRNAKKYATSCIKVIIYIEKNDLVIIIDDDGTGVPDDQYEEIFRPFYRVAEDRARQTGGTGLGLAIVYNAIQQHKGIVGAEKSPLGGLRIKIQLPLWLE</sequence>
<keyword evidence="7 14" id="KW-0812">Transmembrane</keyword>
<proteinExistence type="predicted"/>
<dbReference type="InterPro" id="IPR003661">
    <property type="entry name" value="HisK_dim/P_dom"/>
</dbReference>
<feature type="domain" description="HAMP" evidence="16">
    <location>
        <begin position="191"/>
        <end position="245"/>
    </location>
</feature>
<dbReference type="CDD" id="cd00082">
    <property type="entry name" value="HisKA"/>
    <property type="match status" value="1"/>
</dbReference>
<dbReference type="GO" id="GO:0016787">
    <property type="term" value="F:hydrolase activity"/>
    <property type="evidence" value="ECO:0007669"/>
    <property type="project" value="UniProtKB-KW"/>
</dbReference>
<keyword evidence="6" id="KW-0808">Transferase</keyword>
<evidence type="ECO:0000313" key="20">
    <source>
        <dbReference type="Proteomes" id="UP001196379"/>
    </source>
</evidence>
<dbReference type="Gene3D" id="1.10.287.130">
    <property type="match status" value="1"/>
</dbReference>
<dbReference type="Pfam" id="PF02518">
    <property type="entry name" value="HATPase_c"/>
    <property type="match status" value="1"/>
</dbReference>
<feature type="transmembrane region" description="Helical" evidence="14">
    <location>
        <begin position="20"/>
        <end position="42"/>
    </location>
</feature>
<keyword evidence="10" id="KW-0067">ATP-binding</keyword>
<dbReference type="GO" id="GO:0005524">
    <property type="term" value="F:ATP binding"/>
    <property type="evidence" value="ECO:0007669"/>
    <property type="project" value="UniProtKB-KW"/>
</dbReference>
<name>A0A949T5U3_9PAST</name>
<dbReference type="SMART" id="SM00304">
    <property type="entry name" value="HAMP"/>
    <property type="match status" value="1"/>
</dbReference>
<dbReference type="CDD" id="cd06225">
    <property type="entry name" value="HAMP"/>
    <property type="match status" value="1"/>
</dbReference>
<evidence type="ECO:0000256" key="12">
    <source>
        <dbReference type="ARBA" id="ARBA00023012"/>
    </source>
</evidence>
<keyword evidence="5" id="KW-0597">Phosphoprotein</keyword>
<feature type="domain" description="Histidine kinase" evidence="15">
    <location>
        <begin position="253"/>
        <end position="466"/>
    </location>
</feature>
<evidence type="ECO:0000259" key="15">
    <source>
        <dbReference type="PROSITE" id="PS50109"/>
    </source>
</evidence>
<dbReference type="NCBIfam" id="NF007007">
    <property type="entry name" value="PRK09470.1"/>
    <property type="match status" value="1"/>
</dbReference>
<dbReference type="PROSITE" id="PS50885">
    <property type="entry name" value="HAMP"/>
    <property type="match status" value="1"/>
</dbReference>